<evidence type="ECO:0000256" key="2">
    <source>
        <dbReference type="ARBA" id="ARBA00005528"/>
    </source>
</evidence>
<keyword evidence="3 10" id="KW-0963">Cytoplasm</keyword>
<name>A0A2P2DVM0_9LEPT</name>
<protein>
    <recommendedName>
        <fullName evidence="10">Ribosomal RNA small subunit methyltransferase E</fullName>
        <ecNumber evidence="10">2.1.1.193</ecNumber>
    </recommendedName>
</protein>
<evidence type="ECO:0000256" key="8">
    <source>
        <dbReference type="ARBA" id="ARBA00025699"/>
    </source>
</evidence>
<evidence type="ECO:0000256" key="4">
    <source>
        <dbReference type="ARBA" id="ARBA00022552"/>
    </source>
</evidence>
<dbReference type="PIRSF" id="PIRSF015601">
    <property type="entry name" value="MTase_slr0722"/>
    <property type="match status" value="1"/>
</dbReference>
<comment type="subcellular location">
    <subcellularLocation>
        <location evidence="1 10">Cytoplasm</location>
    </subcellularLocation>
</comment>
<sequence length="224" mass="25366">MSGRLVFFRNPFNPESKLSLTREEASHVKARRLSPGDQIEFRNGLGRSFQYEIQHETLAVRLLGQTEHALPPKREIAIALPKGQRLDFLIEKGTELGLTHIYFLLLERSIRKEFNQERAERLVREAASQSNQHHLLQFSLLSWKDLVQAKRDSLLVLHPQAEEFVKLSDWKGGMIPVVGPEGGWSKEEEALWRGEKIPERALPGGILRTETAGLAAASFLLLSG</sequence>
<dbReference type="GO" id="GO:0070475">
    <property type="term" value="P:rRNA base methylation"/>
    <property type="evidence" value="ECO:0007669"/>
    <property type="project" value="TreeGrafter"/>
</dbReference>
<keyword evidence="7 10" id="KW-0949">S-adenosyl-L-methionine</keyword>
<dbReference type="InterPro" id="IPR046886">
    <property type="entry name" value="RsmE_MTase_dom"/>
</dbReference>
<evidence type="ECO:0000256" key="6">
    <source>
        <dbReference type="ARBA" id="ARBA00022679"/>
    </source>
</evidence>
<organism evidence="13 14">
    <name type="scientific">Leptospira ryugenii</name>
    <dbReference type="NCBI Taxonomy" id="1917863"/>
    <lineage>
        <taxon>Bacteria</taxon>
        <taxon>Pseudomonadati</taxon>
        <taxon>Spirochaetota</taxon>
        <taxon>Spirochaetia</taxon>
        <taxon>Leptospirales</taxon>
        <taxon>Leptospiraceae</taxon>
        <taxon>Leptospira</taxon>
    </lineage>
</organism>
<comment type="function">
    <text evidence="8 10">Specifically methylates the N3 position of the uracil ring of uridine 1498 (m3U1498) in 16S rRNA. Acts on the fully assembled 30S ribosomal subunit.</text>
</comment>
<evidence type="ECO:0000259" key="12">
    <source>
        <dbReference type="Pfam" id="PF20260"/>
    </source>
</evidence>
<evidence type="ECO:0000256" key="9">
    <source>
        <dbReference type="ARBA" id="ARBA00047944"/>
    </source>
</evidence>
<dbReference type="Proteomes" id="UP000245133">
    <property type="component" value="Unassembled WGS sequence"/>
</dbReference>
<dbReference type="InterPro" id="IPR029028">
    <property type="entry name" value="Alpha/beta_knot_MTases"/>
</dbReference>
<accession>A0A2P2DVM0</accession>
<evidence type="ECO:0000256" key="1">
    <source>
        <dbReference type="ARBA" id="ARBA00004496"/>
    </source>
</evidence>
<comment type="similarity">
    <text evidence="2 10">Belongs to the RNA methyltransferase RsmE family.</text>
</comment>
<dbReference type="SUPFAM" id="SSF75217">
    <property type="entry name" value="alpha/beta knot"/>
    <property type="match status" value="1"/>
</dbReference>
<dbReference type="NCBIfam" id="TIGR00046">
    <property type="entry name" value="RsmE family RNA methyltransferase"/>
    <property type="match status" value="1"/>
</dbReference>
<gene>
    <name evidence="13" type="ORF">LPTSP4_01910</name>
</gene>
<evidence type="ECO:0000256" key="7">
    <source>
        <dbReference type="ARBA" id="ARBA00022691"/>
    </source>
</evidence>
<evidence type="ECO:0000256" key="5">
    <source>
        <dbReference type="ARBA" id="ARBA00022603"/>
    </source>
</evidence>
<dbReference type="InterPro" id="IPR046887">
    <property type="entry name" value="RsmE_PUA-like"/>
</dbReference>
<keyword evidence="6 10" id="KW-0808">Transferase</keyword>
<dbReference type="InterPro" id="IPR029026">
    <property type="entry name" value="tRNA_m1G_MTases_N"/>
</dbReference>
<keyword evidence="14" id="KW-1185">Reference proteome</keyword>
<keyword evidence="4 10" id="KW-0698">rRNA processing</keyword>
<dbReference type="PANTHER" id="PTHR30027:SF3">
    <property type="entry name" value="16S RRNA (URACIL(1498)-N(3))-METHYLTRANSFERASE"/>
    <property type="match status" value="1"/>
</dbReference>
<dbReference type="Gene3D" id="3.40.1280.10">
    <property type="match status" value="1"/>
</dbReference>
<dbReference type="EC" id="2.1.1.193" evidence="10"/>
<dbReference type="GO" id="GO:0070042">
    <property type="term" value="F:rRNA (uridine-N3-)-methyltransferase activity"/>
    <property type="evidence" value="ECO:0007669"/>
    <property type="project" value="TreeGrafter"/>
</dbReference>
<proteinExistence type="inferred from homology"/>
<evidence type="ECO:0000256" key="3">
    <source>
        <dbReference type="ARBA" id="ARBA00022490"/>
    </source>
</evidence>
<evidence type="ECO:0000313" key="13">
    <source>
        <dbReference type="EMBL" id="GBF48691.1"/>
    </source>
</evidence>
<comment type="caution">
    <text evidence="13">The sequence shown here is derived from an EMBL/GenBank/DDBJ whole genome shotgun (WGS) entry which is preliminary data.</text>
</comment>
<dbReference type="GO" id="GO:0005737">
    <property type="term" value="C:cytoplasm"/>
    <property type="evidence" value="ECO:0007669"/>
    <property type="project" value="UniProtKB-SubCell"/>
</dbReference>
<dbReference type="CDD" id="cd18084">
    <property type="entry name" value="RsmE-like"/>
    <property type="match status" value="1"/>
</dbReference>
<dbReference type="Pfam" id="PF20260">
    <property type="entry name" value="PUA_4"/>
    <property type="match status" value="1"/>
</dbReference>
<dbReference type="PANTHER" id="PTHR30027">
    <property type="entry name" value="RIBOSOMAL RNA SMALL SUBUNIT METHYLTRANSFERASE E"/>
    <property type="match status" value="1"/>
</dbReference>
<dbReference type="InterPro" id="IPR006700">
    <property type="entry name" value="RsmE"/>
</dbReference>
<evidence type="ECO:0000259" key="11">
    <source>
        <dbReference type="Pfam" id="PF04452"/>
    </source>
</evidence>
<feature type="domain" description="Ribosomal RNA small subunit methyltransferase E PUA-like" evidence="12">
    <location>
        <begin position="20"/>
        <end position="56"/>
    </location>
</feature>
<dbReference type="Pfam" id="PF04452">
    <property type="entry name" value="Methyltrans_RNA"/>
    <property type="match status" value="1"/>
</dbReference>
<evidence type="ECO:0000313" key="14">
    <source>
        <dbReference type="Proteomes" id="UP000245133"/>
    </source>
</evidence>
<dbReference type="RefSeq" id="WP_108972784.1">
    <property type="nucleotide sequence ID" value="NZ_BFBB01000002.1"/>
</dbReference>
<dbReference type="EMBL" id="BFBB01000002">
    <property type="protein sequence ID" value="GBF48691.1"/>
    <property type="molecule type" value="Genomic_DNA"/>
</dbReference>
<feature type="domain" description="Ribosomal RNA small subunit methyltransferase E methyltransferase" evidence="11">
    <location>
        <begin position="73"/>
        <end position="220"/>
    </location>
</feature>
<evidence type="ECO:0000256" key="10">
    <source>
        <dbReference type="PIRNR" id="PIRNR015601"/>
    </source>
</evidence>
<comment type="catalytic activity">
    <reaction evidence="9 10">
        <text>uridine(1498) in 16S rRNA + S-adenosyl-L-methionine = N(3)-methyluridine(1498) in 16S rRNA + S-adenosyl-L-homocysteine + H(+)</text>
        <dbReference type="Rhea" id="RHEA:42920"/>
        <dbReference type="Rhea" id="RHEA-COMP:10283"/>
        <dbReference type="Rhea" id="RHEA-COMP:10284"/>
        <dbReference type="ChEBI" id="CHEBI:15378"/>
        <dbReference type="ChEBI" id="CHEBI:57856"/>
        <dbReference type="ChEBI" id="CHEBI:59789"/>
        <dbReference type="ChEBI" id="CHEBI:65315"/>
        <dbReference type="ChEBI" id="CHEBI:74502"/>
        <dbReference type="EC" id="2.1.1.193"/>
    </reaction>
</comment>
<dbReference type="OrthoDB" id="9815641at2"/>
<keyword evidence="5 10" id="KW-0489">Methyltransferase</keyword>
<reference evidence="13 14" key="1">
    <citation type="submission" date="2018-02" db="EMBL/GenBank/DDBJ databases">
        <title>Novel Leptospira species isolated from soil and water in Japan.</title>
        <authorList>
            <person name="Nakao R."/>
            <person name="Masuzawa T."/>
        </authorList>
    </citation>
    <scope>NUCLEOTIDE SEQUENCE [LARGE SCALE GENOMIC DNA]</scope>
    <source>
        <strain evidence="13 14">YH101</strain>
    </source>
</reference>
<dbReference type="AlphaFoldDB" id="A0A2P2DVM0"/>